<name>A0A7X6R0X9_9CELL</name>
<dbReference type="RefSeq" id="WP_168631743.1">
    <property type="nucleotide sequence ID" value="NZ_BONL01000011.1"/>
</dbReference>
<dbReference type="InterPro" id="IPR027417">
    <property type="entry name" value="P-loop_NTPase"/>
</dbReference>
<sequence length="271" mass="27585">MGVVARVLASALPERVAEFTALDTRVRAPLALSSRVGVVGVAAGAGCSTVAGLLASTLAARREHRVLAVNASAGNRSALWHAGCTVAAGTTQDRDATRRAARSGEEVTAGLVRTPVGLFCLDLADDAGPVPEDRWWRALGPAGRFFDLVVTDWGARTGAQAGPAVSASSVLCVVAEAERASLQHAVDLAAATGLPAVIAAVDLRGARPRWLRELAARSAVPVVPVPHDPAHGSPRPLPADRLSAATSLATLRLAAALVDAAAPLAPVGVTR</sequence>
<dbReference type="SUPFAM" id="SSF52540">
    <property type="entry name" value="P-loop containing nucleoside triphosphate hydrolases"/>
    <property type="match status" value="1"/>
</dbReference>
<evidence type="ECO:0000313" key="1">
    <source>
        <dbReference type="EMBL" id="NKY24622.1"/>
    </source>
</evidence>
<protein>
    <recommendedName>
        <fullName evidence="3">MinD-like ATPase involved in chromosome partitioning or flagellar assembly</fullName>
    </recommendedName>
</protein>
<proteinExistence type="predicted"/>
<dbReference type="Proteomes" id="UP000581206">
    <property type="component" value="Unassembled WGS sequence"/>
</dbReference>
<dbReference type="Gene3D" id="3.40.50.300">
    <property type="entry name" value="P-loop containing nucleotide triphosphate hydrolases"/>
    <property type="match status" value="1"/>
</dbReference>
<dbReference type="AlphaFoldDB" id="A0A7X6R0X9"/>
<keyword evidence="2" id="KW-1185">Reference proteome</keyword>
<evidence type="ECO:0008006" key="3">
    <source>
        <dbReference type="Google" id="ProtNLM"/>
    </source>
</evidence>
<evidence type="ECO:0000313" key="2">
    <source>
        <dbReference type="Proteomes" id="UP000581206"/>
    </source>
</evidence>
<dbReference type="EMBL" id="JAAXOX010000019">
    <property type="protein sequence ID" value="NKY24622.1"/>
    <property type="molecule type" value="Genomic_DNA"/>
</dbReference>
<accession>A0A7X6R0X9</accession>
<gene>
    <name evidence="1" type="ORF">HGA03_18335</name>
</gene>
<reference evidence="1 2" key="1">
    <citation type="submission" date="2020-04" db="EMBL/GenBank/DDBJ databases">
        <title>MicrobeNet Type strains.</title>
        <authorList>
            <person name="Nicholson A.C."/>
        </authorList>
    </citation>
    <scope>NUCLEOTIDE SEQUENCE [LARGE SCALE GENOMIC DNA]</scope>
    <source>
        <strain evidence="1 2">ATCC BAA-788</strain>
    </source>
</reference>
<comment type="caution">
    <text evidence="1">The sequence shown here is derived from an EMBL/GenBank/DDBJ whole genome shotgun (WGS) entry which is preliminary data.</text>
</comment>
<organism evidence="1 2">
    <name type="scientific">Cellulomonas denverensis</name>
    <dbReference type="NCBI Taxonomy" id="264297"/>
    <lineage>
        <taxon>Bacteria</taxon>
        <taxon>Bacillati</taxon>
        <taxon>Actinomycetota</taxon>
        <taxon>Actinomycetes</taxon>
        <taxon>Micrococcales</taxon>
        <taxon>Cellulomonadaceae</taxon>
        <taxon>Cellulomonas</taxon>
    </lineage>
</organism>